<evidence type="ECO:0000256" key="2">
    <source>
        <dbReference type="ARBA" id="ARBA00022737"/>
    </source>
</evidence>
<reference evidence="10 12" key="1">
    <citation type="journal article" date="2017" name="Nature">
        <title>The sunflower genome provides insights into oil metabolism, flowering and Asterid evolution.</title>
        <authorList>
            <person name="Badouin H."/>
            <person name="Gouzy J."/>
            <person name="Grassa C.J."/>
            <person name="Murat F."/>
            <person name="Staton S.E."/>
            <person name="Cottret L."/>
            <person name="Lelandais-Briere C."/>
            <person name="Owens G.L."/>
            <person name="Carrere S."/>
            <person name="Mayjonade B."/>
            <person name="Legrand L."/>
            <person name="Gill N."/>
            <person name="Kane N.C."/>
            <person name="Bowers J.E."/>
            <person name="Hubner S."/>
            <person name="Bellec A."/>
            <person name="Berard A."/>
            <person name="Berges H."/>
            <person name="Blanchet N."/>
            <person name="Boniface M.C."/>
            <person name="Brunel D."/>
            <person name="Catrice O."/>
            <person name="Chaidir N."/>
            <person name="Claudel C."/>
            <person name="Donnadieu C."/>
            <person name="Faraut T."/>
            <person name="Fievet G."/>
            <person name="Helmstetter N."/>
            <person name="King M."/>
            <person name="Knapp S.J."/>
            <person name="Lai Z."/>
            <person name="Le Paslier M.C."/>
            <person name="Lippi Y."/>
            <person name="Lorenzon L."/>
            <person name="Mandel J.R."/>
            <person name="Marage G."/>
            <person name="Marchand G."/>
            <person name="Marquand E."/>
            <person name="Bret-Mestries E."/>
            <person name="Morien E."/>
            <person name="Nambeesan S."/>
            <person name="Nguyen T."/>
            <person name="Pegot-Espagnet P."/>
            <person name="Pouilly N."/>
            <person name="Raftis F."/>
            <person name="Sallet E."/>
            <person name="Schiex T."/>
            <person name="Thomas J."/>
            <person name="Vandecasteele C."/>
            <person name="Vares D."/>
            <person name="Vear F."/>
            <person name="Vautrin S."/>
            <person name="Crespi M."/>
            <person name="Mangin B."/>
            <person name="Burke J.M."/>
            <person name="Salse J."/>
            <person name="Munos S."/>
            <person name="Vincourt P."/>
            <person name="Rieseberg L.H."/>
            <person name="Langlade N.B."/>
        </authorList>
    </citation>
    <scope>NUCLEOTIDE SEQUENCE [LARGE SCALE GENOMIC DNA]</scope>
    <source>
        <strain evidence="12">cv. SF193</strain>
        <tissue evidence="10">Leaves</tissue>
    </source>
</reference>
<keyword evidence="12" id="KW-1185">Reference proteome</keyword>
<dbReference type="GO" id="GO:0070628">
    <property type="term" value="F:proteasome binding"/>
    <property type="evidence" value="ECO:0000318"/>
    <property type="project" value="GO_Central"/>
</dbReference>
<dbReference type="InterPro" id="IPR006636">
    <property type="entry name" value="STI1_HS-bd"/>
</dbReference>
<dbReference type="EMBL" id="MNCJ02000331">
    <property type="protein sequence ID" value="KAF5758056.1"/>
    <property type="molecule type" value="Genomic_DNA"/>
</dbReference>
<dbReference type="FunFam" id="3.10.20.90:FF:000069">
    <property type="entry name" value="UV excision repair protein RAD23"/>
    <property type="match status" value="1"/>
</dbReference>
<comment type="function">
    <text evidence="6">Multiubiquitin chain receptor involved in modulation of proteasomal degradation. Involved in nucleotide excision repair.</text>
</comment>
<dbReference type="InterPro" id="IPR015360">
    <property type="entry name" value="XPC-bd"/>
</dbReference>
<reference evidence="10" key="3">
    <citation type="submission" date="2020-06" db="EMBL/GenBank/DDBJ databases">
        <title>Helianthus annuus Genome sequencing and assembly Release 2.</title>
        <authorList>
            <person name="Gouzy J."/>
            <person name="Langlade N."/>
            <person name="Munos S."/>
        </authorList>
    </citation>
    <scope>NUCLEOTIDE SEQUENCE</scope>
    <source>
        <tissue evidence="10">Leaves</tissue>
    </source>
</reference>
<dbReference type="FunFam" id="1.10.8.10:FF:000002">
    <property type="entry name" value="UV excision repair protein RAD23 homolog"/>
    <property type="match status" value="1"/>
</dbReference>
<dbReference type="Pfam" id="PF00240">
    <property type="entry name" value="ubiquitin"/>
    <property type="match status" value="1"/>
</dbReference>
<dbReference type="Pfam" id="PF09280">
    <property type="entry name" value="XPC-binding"/>
    <property type="match status" value="1"/>
</dbReference>
<dbReference type="SMART" id="SM00213">
    <property type="entry name" value="UBQ"/>
    <property type="match status" value="1"/>
</dbReference>
<dbReference type="STRING" id="4232.A0A251RVC2"/>
<evidence type="ECO:0000256" key="4">
    <source>
        <dbReference type="ARBA" id="ARBA00023204"/>
    </source>
</evidence>
<dbReference type="Gene3D" id="1.10.10.540">
    <property type="entry name" value="XPC-binding domain"/>
    <property type="match status" value="1"/>
</dbReference>
<dbReference type="InterPro" id="IPR000626">
    <property type="entry name" value="Ubiquitin-like_dom"/>
</dbReference>
<evidence type="ECO:0000259" key="8">
    <source>
        <dbReference type="PROSITE" id="PS50030"/>
    </source>
</evidence>
<reference evidence="11" key="2">
    <citation type="submission" date="2017-02" db="EMBL/GenBank/DDBJ databases">
        <title>Sunflower complete genome.</title>
        <authorList>
            <person name="Langlade N."/>
            <person name="Munos S."/>
        </authorList>
    </citation>
    <scope>NUCLEOTIDE SEQUENCE [LARGE SCALE GENOMIC DNA]</scope>
    <source>
        <tissue evidence="11">Leaves</tissue>
    </source>
</reference>
<dbReference type="CDD" id="cd01805">
    <property type="entry name" value="Ubl_Rad23"/>
    <property type="match status" value="1"/>
</dbReference>
<keyword evidence="4 6" id="KW-0234">DNA repair</keyword>
<dbReference type="Gramene" id="mRNA:HanXRQr2_Chr16g0724991">
    <property type="protein sequence ID" value="mRNA:HanXRQr2_Chr16g0724991"/>
    <property type="gene ID" value="HanXRQr2_Chr16g0724991"/>
</dbReference>
<dbReference type="GO" id="GO:0043130">
    <property type="term" value="F:ubiquitin binding"/>
    <property type="evidence" value="ECO:0000318"/>
    <property type="project" value="GO_Central"/>
</dbReference>
<evidence type="ECO:0000313" key="10">
    <source>
        <dbReference type="EMBL" id="KAF5758056.1"/>
    </source>
</evidence>
<feature type="region of interest" description="Disordered" evidence="7">
    <location>
        <begin position="79"/>
        <end position="133"/>
    </location>
</feature>
<dbReference type="OrthoDB" id="419317at2759"/>
<dbReference type="GO" id="GO:0005829">
    <property type="term" value="C:cytosol"/>
    <property type="evidence" value="ECO:0000318"/>
    <property type="project" value="GO_Central"/>
</dbReference>
<dbReference type="SUPFAM" id="SSF46934">
    <property type="entry name" value="UBA-like"/>
    <property type="match status" value="2"/>
</dbReference>
<dbReference type="InParanoid" id="A0A251RVC2"/>
<dbReference type="NCBIfam" id="TIGR00601">
    <property type="entry name" value="rad23"/>
    <property type="match status" value="1"/>
</dbReference>
<comment type="subcellular location">
    <subcellularLocation>
        <location evidence="6">Nucleus</location>
    </subcellularLocation>
    <subcellularLocation>
        <location evidence="6">Cytoplasm</location>
    </subcellularLocation>
</comment>
<evidence type="ECO:0000259" key="9">
    <source>
        <dbReference type="PROSITE" id="PS50053"/>
    </source>
</evidence>
<evidence type="ECO:0000256" key="6">
    <source>
        <dbReference type="RuleBase" id="RU367049"/>
    </source>
</evidence>
<dbReference type="GO" id="GO:0006289">
    <property type="term" value="P:nucleotide-excision repair"/>
    <property type="evidence" value="ECO:0007669"/>
    <property type="project" value="UniProtKB-UniRule"/>
</dbReference>
<evidence type="ECO:0000313" key="12">
    <source>
        <dbReference type="Proteomes" id="UP000215914"/>
    </source>
</evidence>
<dbReference type="GO" id="GO:0031593">
    <property type="term" value="F:polyubiquitin modification-dependent protein binding"/>
    <property type="evidence" value="ECO:0000318"/>
    <property type="project" value="GO_Central"/>
</dbReference>
<dbReference type="InterPro" id="IPR004806">
    <property type="entry name" value="Rad23"/>
</dbReference>
<evidence type="ECO:0000256" key="3">
    <source>
        <dbReference type="ARBA" id="ARBA00022763"/>
    </source>
</evidence>
<accession>A0A251RVC2</accession>
<dbReference type="PANTHER" id="PTHR10621">
    <property type="entry name" value="UV EXCISION REPAIR PROTEIN RAD23"/>
    <property type="match status" value="1"/>
</dbReference>
<dbReference type="Gene3D" id="3.10.20.90">
    <property type="entry name" value="Phosphatidylinositol 3-kinase Catalytic Subunit, Chain A, domain 1"/>
    <property type="match status" value="1"/>
</dbReference>
<dbReference type="GO" id="GO:0043161">
    <property type="term" value="P:proteasome-mediated ubiquitin-dependent protein catabolic process"/>
    <property type="evidence" value="ECO:0000318"/>
    <property type="project" value="GO_Central"/>
</dbReference>
<dbReference type="PANTHER" id="PTHR10621:SF0">
    <property type="entry name" value="UV EXCISION REPAIR PROTEIN RAD23"/>
    <property type="match status" value="1"/>
</dbReference>
<dbReference type="Pfam" id="PF00627">
    <property type="entry name" value="UBA"/>
    <property type="match status" value="2"/>
</dbReference>
<dbReference type="FunCoup" id="A0A251RVC2">
    <property type="interactions" value="4854"/>
</dbReference>
<dbReference type="InterPro" id="IPR029071">
    <property type="entry name" value="Ubiquitin-like_domsf"/>
</dbReference>
<dbReference type="InterPro" id="IPR015940">
    <property type="entry name" value="UBA"/>
</dbReference>
<dbReference type="FunFam" id="1.10.10.540:FF:000001">
    <property type="entry name" value="UV excision repair protein RAD23 B"/>
    <property type="match status" value="1"/>
</dbReference>
<dbReference type="FunFam" id="1.10.8.10:FF:000003">
    <property type="entry name" value="UV excision repair protein RAD23 homolog"/>
    <property type="match status" value="1"/>
</dbReference>
<keyword evidence="5 6" id="KW-0539">Nucleus</keyword>
<dbReference type="SMART" id="SM00165">
    <property type="entry name" value="UBA"/>
    <property type="match status" value="2"/>
</dbReference>
<sequence length="376" mass="40133">MKLTVKTLKGSHFEIRVQPSNTIMAVKKNIEDVQGKDNYPCGQQLLIHNGKVLKDETTLADNKISEEGFLVVMLSKSKSSGSGGASSTQPSSTTAPASNTTSTPDASSQQQASKTSTSSSGPTTTSVPATVTAPVNTDTYGQAASNVVENSSIEQTIQHIMDIGGGSWDKETVTRALRAAYNNPERAIDYLYSGIPDTVEVAVPVTQLPATQPITSSAAPLSGGPNASPLNLFPQEIPSGAAGGNLGSLDFLRNNQQFQALRSMVQSNPQILQPMLQELGKQNPQLLGLIQENHAEFLQLINEPVDASEGDLFDQAEADQEMPHAISVTPAEQEAIERLEAMGFDRTLVIEAFLACDRNEELAANYLLENAGDYED</sequence>
<comment type="similarity">
    <text evidence="1 6">Belongs to the RAD23 family.</text>
</comment>
<dbReference type="PROSITE" id="PS50030">
    <property type="entry name" value="UBA"/>
    <property type="match status" value="2"/>
</dbReference>
<dbReference type="Gene3D" id="1.10.8.10">
    <property type="entry name" value="DNA helicase RuvA subunit, C-terminal domain"/>
    <property type="match status" value="2"/>
</dbReference>
<feature type="domain" description="UBA" evidence="8">
    <location>
        <begin position="151"/>
        <end position="194"/>
    </location>
</feature>
<keyword evidence="3 6" id="KW-0227">DNA damage</keyword>
<evidence type="ECO:0000256" key="1">
    <source>
        <dbReference type="ARBA" id="ARBA00009878"/>
    </source>
</evidence>
<organism evidence="11 12">
    <name type="scientific">Helianthus annuus</name>
    <name type="common">Common sunflower</name>
    <dbReference type="NCBI Taxonomy" id="4232"/>
    <lineage>
        <taxon>Eukaryota</taxon>
        <taxon>Viridiplantae</taxon>
        <taxon>Streptophyta</taxon>
        <taxon>Embryophyta</taxon>
        <taxon>Tracheophyta</taxon>
        <taxon>Spermatophyta</taxon>
        <taxon>Magnoliopsida</taxon>
        <taxon>eudicotyledons</taxon>
        <taxon>Gunneridae</taxon>
        <taxon>Pentapetalae</taxon>
        <taxon>asterids</taxon>
        <taxon>campanulids</taxon>
        <taxon>Asterales</taxon>
        <taxon>Asteraceae</taxon>
        <taxon>Asteroideae</taxon>
        <taxon>Heliantheae alliance</taxon>
        <taxon>Heliantheae</taxon>
        <taxon>Helianthus</taxon>
    </lineage>
</organism>
<evidence type="ECO:0000256" key="5">
    <source>
        <dbReference type="ARBA" id="ARBA00023242"/>
    </source>
</evidence>
<evidence type="ECO:0000313" key="11">
    <source>
        <dbReference type="EMBL" id="OTF90425.1"/>
    </source>
</evidence>
<dbReference type="PRINTS" id="PR01839">
    <property type="entry name" value="RAD23PROTEIN"/>
</dbReference>
<dbReference type="GO" id="GO:0005654">
    <property type="term" value="C:nucleoplasm"/>
    <property type="evidence" value="ECO:0000318"/>
    <property type="project" value="GO_Central"/>
</dbReference>
<feature type="domain" description="UBA" evidence="8">
    <location>
        <begin position="330"/>
        <end position="370"/>
    </location>
</feature>
<dbReference type="SUPFAM" id="SSF54236">
    <property type="entry name" value="Ubiquitin-like"/>
    <property type="match status" value="1"/>
</dbReference>
<keyword evidence="2" id="KW-0677">Repeat</keyword>
<feature type="domain" description="Ubiquitin-like" evidence="9">
    <location>
        <begin position="1"/>
        <end position="79"/>
    </location>
</feature>
<protein>
    <recommendedName>
        <fullName evidence="6">Ubiquitin receptor RAD23</fullName>
    </recommendedName>
    <alternativeName>
        <fullName evidence="6">DNA repair protein RAD23</fullName>
    </alternativeName>
</protein>
<dbReference type="GO" id="GO:0003684">
    <property type="term" value="F:damaged DNA binding"/>
    <property type="evidence" value="ECO:0007669"/>
    <property type="project" value="UniProtKB-UniRule"/>
</dbReference>
<keyword evidence="6" id="KW-0963">Cytoplasm</keyword>
<dbReference type="AlphaFoldDB" id="A0A251RVC2"/>
<name>A0A251RVC2_HELAN</name>
<proteinExistence type="inferred from homology"/>
<dbReference type="EMBL" id="CM007905">
    <property type="protein sequence ID" value="OTF90425.1"/>
    <property type="molecule type" value="Genomic_DNA"/>
</dbReference>
<dbReference type="SUPFAM" id="SSF101238">
    <property type="entry name" value="XPC-binding domain"/>
    <property type="match status" value="1"/>
</dbReference>
<dbReference type="OMA" id="PHMLEPI"/>
<dbReference type="Proteomes" id="UP000215914">
    <property type="component" value="Chromosome 16"/>
</dbReference>
<dbReference type="PROSITE" id="PS50053">
    <property type="entry name" value="UBIQUITIN_2"/>
    <property type="match status" value="1"/>
</dbReference>
<dbReference type="InterPro" id="IPR036353">
    <property type="entry name" value="XPC-bd_sf"/>
</dbReference>
<dbReference type="InterPro" id="IPR009060">
    <property type="entry name" value="UBA-like_sf"/>
</dbReference>
<dbReference type="SMART" id="SM00727">
    <property type="entry name" value="STI1"/>
    <property type="match status" value="1"/>
</dbReference>
<gene>
    <name evidence="11" type="primary">RAD23B</name>
    <name evidence="11" type="ORF">HannXRQ_Chr16g0499511</name>
    <name evidence="10" type="ORF">HanXRQr2_Chr16g0724991</name>
</gene>
<evidence type="ECO:0000256" key="7">
    <source>
        <dbReference type="SAM" id="MobiDB-lite"/>
    </source>
</evidence>